<gene>
    <name evidence="5" type="ORF">ACE3NQ_28625</name>
</gene>
<dbReference type="Gene3D" id="3.20.80.10">
    <property type="entry name" value="Regulatory factor, effector binding domain"/>
    <property type="match status" value="1"/>
</dbReference>
<dbReference type="SUPFAM" id="SSF46689">
    <property type="entry name" value="Homeodomain-like"/>
    <property type="match status" value="2"/>
</dbReference>
<name>A0ABV5BH44_9BACL</name>
<dbReference type="Pfam" id="PF14526">
    <property type="entry name" value="Cass2"/>
    <property type="match status" value="1"/>
</dbReference>
<dbReference type="PROSITE" id="PS00041">
    <property type="entry name" value="HTH_ARAC_FAMILY_1"/>
    <property type="match status" value="1"/>
</dbReference>
<dbReference type="RefSeq" id="WP_375528545.1">
    <property type="nucleotide sequence ID" value="NZ_JBHILM010000050.1"/>
</dbReference>
<dbReference type="InterPro" id="IPR018062">
    <property type="entry name" value="HTH_AraC-typ_CS"/>
</dbReference>
<dbReference type="SMART" id="SM00342">
    <property type="entry name" value="HTH_ARAC"/>
    <property type="match status" value="1"/>
</dbReference>
<accession>A0ABV5BH44</accession>
<keyword evidence="3" id="KW-0804">Transcription</keyword>
<dbReference type="InterPro" id="IPR029441">
    <property type="entry name" value="Cass2"/>
</dbReference>
<evidence type="ECO:0000256" key="1">
    <source>
        <dbReference type="ARBA" id="ARBA00023015"/>
    </source>
</evidence>
<protein>
    <submittedName>
        <fullName evidence="5">Effector binding domain-containing protein</fullName>
    </submittedName>
</protein>
<evidence type="ECO:0000256" key="2">
    <source>
        <dbReference type="ARBA" id="ARBA00023125"/>
    </source>
</evidence>
<evidence type="ECO:0000313" key="6">
    <source>
        <dbReference type="Proteomes" id="UP001580407"/>
    </source>
</evidence>
<proteinExistence type="predicted"/>
<dbReference type="InterPro" id="IPR009057">
    <property type="entry name" value="Homeodomain-like_sf"/>
</dbReference>
<evidence type="ECO:0000313" key="5">
    <source>
        <dbReference type="EMBL" id="MFB5684880.1"/>
    </source>
</evidence>
<organism evidence="5 6">
    <name type="scientific">Paenibacillus terreus</name>
    <dbReference type="NCBI Taxonomy" id="1387834"/>
    <lineage>
        <taxon>Bacteria</taxon>
        <taxon>Bacillati</taxon>
        <taxon>Bacillota</taxon>
        <taxon>Bacilli</taxon>
        <taxon>Bacillales</taxon>
        <taxon>Paenibacillaceae</taxon>
        <taxon>Paenibacillus</taxon>
    </lineage>
</organism>
<reference evidence="5 6" key="1">
    <citation type="submission" date="2024-09" db="EMBL/GenBank/DDBJ databases">
        <authorList>
            <person name="Ruan L."/>
        </authorList>
    </citation>
    <scope>NUCLEOTIDE SEQUENCE [LARGE SCALE GENOMIC DNA]</scope>
    <source>
        <strain evidence="5 6">D33</strain>
    </source>
</reference>
<sequence>MDYYKSIQSAVDYMEANLQKAMDIRQIAGQAGFSPFHFQRLFQAISGFSVQEYIRKRRLTEAAVVLRNTDAAILDTALSYQYQSQEAFTRAFEQFCGVTPARYRKAEPEPGIARQTKLDFLKFRELTIKGEMKMNKPNLVHLENIPILGVRYKTTLEDERYFAEIPGFYHDFGMNQYFLQIPDKAAPDFSYGIACDFQDDGEFSFVVGEATNSLVTTPDLNWFSFELPGGLHAEFKIDGTADDTQNVRKYIYGVWLPNSNYIRREGPDFEVTDVLGSRYPDRMKMSIYIPIK</sequence>
<dbReference type="SMART" id="SM00871">
    <property type="entry name" value="AraC_E_bind"/>
    <property type="match status" value="1"/>
</dbReference>
<dbReference type="PANTHER" id="PTHR47504">
    <property type="entry name" value="RIGHT ORIGIN-BINDING PROTEIN"/>
    <property type="match status" value="1"/>
</dbReference>
<keyword evidence="6" id="KW-1185">Reference proteome</keyword>
<keyword evidence="2" id="KW-0238">DNA-binding</keyword>
<dbReference type="Pfam" id="PF12833">
    <property type="entry name" value="HTH_18"/>
    <property type="match status" value="1"/>
</dbReference>
<dbReference type="InterPro" id="IPR050959">
    <property type="entry name" value="MarA-like"/>
</dbReference>
<dbReference type="Proteomes" id="UP001580407">
    <property type="component" value="Unassembled WGS sequence"/>
</dbReference>
<dbReference type="PROSITE" id="PS01124">
    <property type="entry name" value="HTH_ARAC_FAMILY_2"/>
    <property type="match status" value="1"/>
</dbReference>
<comment type="caution">
    <text evidence="5">The sequence shown here is derived from an EMBL/GenBank/DDBJ whole genome shotgun (WGS) entry which is preliminary data.</text>
</comment>
<keyword evidence="1" id="KW-0805">Transcription regulation</keyword>
<dbReference type="InterPro" id="IPR011256">
    <property type="entry name" value="Reg_factor_effector_dom_sf"/>
</dbReference>
<evidence type="ECO:0000259" key="4">
    <source>
        <dbReference type="PROSITE" id="PS01124"/>
    </source>
</evidence>
<evidence type="ECO:0000256" key="3">
    <source>
        <dbReference type="ARBA" id="ARBA00023163"/>
    </source>
</evidence>
<dbReference type="PANTHER" id="PTHR47504:SF5">
    <property type="entry name" value="RIGHT ORIGIN-BINDING PROTEIN"/>
    <property type="match status" value="1"/>
</dbReference>
<dbReference type="InterPro" id="IPR010499">
    <property type="entry name" value="AraC_E-bd"/>
</dbReference>
<feature type="domain" description="HTH araC/xylS-type" evidence="4">
    <location>
        <begin position="8"/>
        <end position="106"/>
    </location>
</feature>
<dbReference type="SUPFAM" id="SSF55136">
    <property type="entry name" value="Probable bacterial effector-binding domain"/>
    <property type="match status" value="1"/>
</dbReference>
<dbReference type="Gene3D" id="1.10.10.60">
    <property type="entry name" value="Homeodomain-like"/>
    <property type="match status" value="2"/>
</dbReference>
<dbReference type="InterPro" id="IPR018060">
    <property type="entry name" value="HTH_AraC"/>
</dbReference>
<dbReference type="EMBL" id="JBHILM010000050">
    <property type="protein sequence ID" value="MFB5684880.1"/>
    <property type="molecule type" value="Genomic_DNA"/>
</dbReference>